<dbReference type="AlphaFoldDB" id="A0A9P9G546"/>
<dbReference type="OrthoDB" id="5084805at2759"/>
<gene>
    <name evidence="1" type="ORF">B0J15DRAFT_410227</name>
</gene>
<accession>A0A9P9G546</accession>
<reference evidence="1" key="1">
    <citation type="journal article" date="2021" name="Nat. Commun.">
        <title>Genetic determinants of endophytism in the Arabidopsis root mycobiome.</title>
        <authorList>
            <person name="Mesny F."/>
            <person name="Miyauchi S."/>
            <person name="Thiergart T."/>
            <person name="Pickel B."/>
            <person name="Atanasova L."/>
            <person name="Karlsson M."/>
            <person name="Huettel B."/>
            <person name="Barry K.W."/>
            <person name="Haridas S."/>
            <person name="Chen C."/>
            <person name="Bauer D."/>
            <person name="Andreopoulos W."/>
            <person name="Pangilinan J."/>
            <person name="LaButti K."/>
            <person name="Riley R."/>
            <person name="Lipzen A."/>
            <person name="Clum A."/>
            <person name="Drula E."/>
            <person name="Henrissat B."/>
            <person name="Kohler A."/>
            <person name="Grigoriev I.V."/>
            <person name="Martin F.M."/>
            <person name="Hacquard S."/>
        </authorList>
    </citation>
    <scope>NUCLEOTIDE SEQUENCE</scope>
    <source>
        <strain evidence="1">FSSC 5 MPI-SDFR-AT-0091</strain>
    </source>
</reference>
<sequence length="50" mass="5770">EVLYNSLIFSIKPNINLLKIKDNIASLESGYYFIEHLGNSLKLIYLDLLI</sequence>
<evidence type="ECO:0000313" key="2">
    <source>
        <dbReference type="Proteomes" id="UP000736672"/>
    </source>
</evidence>
<proteinExistence type="predicted"/>
<protein>
    <submittedName>
        <fullName evidence="1">Uncharacterized protein</fullName>
    </submittedName>
</protein>
<organism evidence="1 2">
    <name type="scientific">Fusarium solani</name>
    <name type="common">Filamentous fungus</name>
    <dbReference type="NCBI Taxonomy" id="169388"/>
    <lineage>
        <taxon>Eukaryota</taxon>
        <taxon>Fungi</taxon>
        <taxon>Dikarya</taxon>
        <taxon>Ascomycota</taxon>
        <taxon>Pezizomycotina</taxon>
        <taxon>Sordariomycetes</taxon>
        <taxon>Hypocreomycetidae</taxon>
        <taxon>Hypocreales</taxon>
        <taxon>Nectriaceae</taxon>
        <taxon>Fusarium</taxon>
        <taxon>Fusarium solani species complex</taxon>
    </lineage>
</organism>
<comment type="caution">
    <text evidence="1">The sequence shown here is derived from an EMBL/GenBank/DDBJ whole genome shotgun (WGS) entry which is preliminary data.</text>
</comment>
<dbReference type="EMBL" id="JAGTJS010000033">
    <property type="protein sequence ID" value="KAH7231442.1"/>
    <property type="molecule type" value="Genomic_DNA"/>
</dbReference>
<name>A0A9P9G546_FUSSL</name>
<feature type="non-terminal residue" evidence="1">
    <location>
        <position position="1"/>
    </location>
</feature>
<evidence type="ECO:0000313" key="1">
    <source>
        <dbReference type="EMBL" id="KAH7231442.1"/>
    </source>
</evidence>
<keyword evidence="2" id="KW-1185">Reference proteome</keyword>
<dbReference type="Proteomes" id="UP000736672">
    <property type="component" value="Unassembled WGS sequence"/>
</dbReference>